<dbReference type="SUPFAM" id="SSF53335">
    <property type="entry name" value="S-adenosyl-L-methionine-dependent methyltransferases"/>
    <property type="match status" value="1"/>
</dbReference>
<dbReference type="Gene3D" id="3.40.50.150">
    <property type="entry name" value="Vaccinia Virus protein VP39"/>
    <property type="match status" value="1"/>
</dbReference>
<dbReference type="InterPro" id="IPR041698">
    <property type="entry name" value="Methyltransf_25"/>
</dbReference>
<dbReference type="PANTHER" id="PTHR44942:SF4">
    <property type="entry name" value="METHYLTRANSFERASE TYPE 11 DOMAIN-CONTAINING PROTEIN"/>
    <property type="match status" value="1"/>
</dbReference>
<dbReference type="GO" id="GO:0008168">
    <property type="term" value="F:methyltransferase activity"/>
    <property type="evidence" value="ECO:0007669"/>
    <property type="project" value="UniProtKB-KW"/>
</dbReference>
<sequence>MPQHQLHVKDRDFIKSHAGAGEMRDLFRQQASAYALYRPKYPGYIIDWVLRHVPKGRHRIAVDLGTGSGQVAGPLAASKRFSKVIGIDRSEAQLEQATKLFPEVEFRVGDAANVDPSIVPTGAASLVTSAQMAHWLLEKGEWERYISGLERVLDPVDGLACILGYEMCTVDNPDLKPVFDAFYKSTMPLWHEKCNRSVLDKSFEGVDFSPLRVVAKARVDEPTTMTTDAFLEYVKTWSAFTNVEDYSLHDKLRKDFLEAGYQGEKDVTIHQGFFAVLLGPPKK</sequence>
<proteinExistence type="predicted"/>
<dbReference type="PANTHER" id="PTHR44942">
    <property type="entry name" value="METHYLTRANSF_11 DOMAIN-CONTAINING PROTEIN"/>
    <property type="match status" value="1"/>
</dbReference>
<name>A0A7S2S4I1_9STRA</name>
<feature type="domain" description="Methyltransferase" evidence="3">
    <location>
        <begin position="62"/>
        <end position="155"/>
    </location>
</feature>
<organism evidence="4">
    <name type="scientific">Mucochytrium quahogii</name>
    <dbReference type="NCBI Taxonomy" id="96639"/>
    <lineage>
        <taxon>Eukaryota</taxon>
        <taxon>Sar</taxon>
        <taxon>Stramenopiles</taxon>
        <taxon>Bigyra</taxon>
        <taxon>Labyrinthulomycetes</taxon>
        <taxon>Thraustochytrida</taxon>
        <taxon>Thraustochytriidae</taxon>
        <taxon>Mucochytrium</taxon>
    </lineage>
</organism>
<dbReference type="EMBL" id="HBHK01016248">
    <property type="protein sequence ID" value="CAD9689251.1"/>
    <property type="molecule type" value="Transcribed_RNA"/>
</dbReference>
<keyword evidence="1" id="KW-0489">Methyltransferase</keyword>
<dbReference type="GO" id="GO:0032259">
    <property type="term" value="P:methylation"/>
    <property type="evidence" value="ECO:0007669"/>
    <property type="project" value="UniProtKB-KW"/>
</dbReference>
<dbReference type="InterPro" id="IPR029063">
    <property type="entry name" value="SAM-dependent_MTases_sf"/>
</dbReference>
<evidence type="ECO:0000256" key="2">
    <source>
        <dbReference type="ARBA" id="ARBA00022679"/>
    </source>
</evidence>
<dbReference type="InterPro" id="IPR051052">
    <property type="entry name" value="Diverse_substrate_MTase"/>
</dbReference>
<dbReference type="Pfam" id="PF13649">
    <property type="entry name" value="Methyltransf_25"/>
    <property type="match status" value="1"/>
</dbReference>
<dbReference type="CDD" id="cd02440">
    <property type="entry name" value="AdoMet_MTases"/>
    <property type="match status" value="1"/>
</dbReference>
<keyword evidence="2" id="KW-0808">Transferase</keyword>
<reference evidence="4" key="1">
    <citation type="submission" date="2021-01" db="EMBL/GenBank/DDBJ databases">
        <authorList>
            <person name="Corre E."/>
            <person name="Pelletier E."/>
            <person name="Niang G."/>
            <person name="Scheremetjew M."/>
            <person name="Finn R."/>
            <person name="Kale V."/>
            <person name="Holt S."/>
            <person name="Cochrane G."/>
            <person name="Meng A."/>
            <person name="Brown T."/>
            <person name="Cohen L."/>
        </authorList>
    </citation>
    <scope>NUCLEOTIDE SEQUENCE</scope>
    <source>
        <strain evidence="4">NY070348D</strain>
    </source>
</reference>
<evidence type="ECO:0000259" key="3">
    <source>
        <dbReference type="Pfam" id="PF13649"/>
    </source>
</evidence>
<accession>A0A7S2S4I1</accession>
<gene>
    <name evidence="4" type="ORF">QSP1433_LOCUS10188</name>
</gene>
<evidence type="ECO:0000256" key="1">
    <source>
        <dbReference type="ARBA" id="ARBA00022603"/>
    </source>
</evidence>
<evidence type="ECO:0000313" key="4">
    <source>
        <dbReference type="EMBL" id="CAD9689251.1"/>
    </source>
</evidence>
<protein>
    <recommendedName>
        <fullName evidence="3">Methyltransferase domain-containing protein</fullName>
    </recommendedName>
</protein>
<dbReference type="AlphaFoldDB" id="A0A7S2S4I1"/>